<dbReference type="EMBL" id="JAGYPN010000005">
    <property type="protein sequence ID" value="MBS4224846.1"/>
    <property type="molecule type" value="Genomic_DNA"/>
</dbReference>
<keyword evidence="5 7" id="KW-1133">Transmembrane helix</keyword>
<feature type="domain" description="ABC transmembrane type-1" evidence="8">
    <location>
        <begin position="71"/>
        <end position="278"/>
    </location>
</feature>
<name>A0A942UTM5_9BACI</name>
<dbReference type="GO" id="GO:0005886">
    <property type="term" value="C:plasma membrane"/>
    <property type="evidence" value="ECO:0007669"/>
    <property type="project" value="UniProtKB-SubCell"/>
</dbReference>
<evidence type="ECO:0000259" key="8">
    <source>
        <dbReference type="PROSITE" id="PS50928"/>
    </source>
</evidence>
<dbReference type="Pfam" id="PF00528">
    <property type="entry name" value="BPD_transp_1"/>
    <property type="match status" value="1"/>
</dbReference>
<dbReference type="AlphaFoldDB" id="A0A942UTM5"/>
<comment type="similarity">
    <text evidence="7">Belongs to the binding-protein-dependent transport system permease family.</text>
</comment>
<protein>
    <submittedName>
        <fullName evidence="9">Carbohydrate ABC transporter permease</fullName>
    </submittedName>
</protein>
<reference evidence="9 10" key="1">
    <citation type="submission" date="2021-05" db="EMBL/GenBank/DDBJ databases">
        <title>Novel Bacillus species.</title>
        <authorList>
            <person name="Liu G."/>
        </authorList>
    </citation>
    <scope>NUCLEOTIDE SEQUENCE [LARGE SCALE GENOMIC DNA]</scope>
    <source>
        <strain evidence="9 10">FJAT-49682</strain>
    </source>
</reference>
<comment type="subcellular location">
    <subcellularLocation>
        <location evidence="1 7">Cell membrane</location>
        <topology evidence="1 7">Multi-pass membrane protein</topology>
    </subcellularLocation>
</comment>
<evidence type="ECO:0000256" key="2">
    <source>
        <dbReference type="ARBA" id="ARBA00022448"/>
    </source>
</evidence>
<proteinExistence type="inferred from homology"/>
<dbReference type="PANTHER" id="PTHR43744">
    <property type="entry name" value="ABC TRANSPORTER PERMEASE PROTEIN MG189-RELATED-RELATED"/>
    <property type="match status" value="1"/>
</dbReference>
<dbReference type="RefSeq" id="WP_213099973.1">
    <property type="nucleotide sequence ID" value="NZ_JAGYPH010000005.1"/>
</dbReference>
<dbReference type="GO" id="GO:0055085">
    <property type="term" value="P:transmembrane transport"/>
    <property type="evidence" value="ECO:0007669"/>
    <property type="project" value="InterPro"/>
</dbReference>
<organism evidence="9 10">
    <name type="scientific">Lederbergia citrea</name>
    <dbReference type="NCBI Taxonomy" id="2833581"/>
    <lineage>
        <taxon>Bacteria</taxon>
        <taxon>Bacillati</taxon>
        <taxon>Bacillota</taxon>
        <taxon>Bacilli</taxon>
        <taxon>Bacillales</taxon>
        <taxon>Bacillaceae</taxon>
        <taxon>Lederbergia</taxon>
    </lineage>
</organism>
<keyword evidence="2 7" id="KW-0813">Transport</keyword>
<gene>
    <name evidence="9" type="ORF">KHA91_19300</name>
</gene>
<dbReference type="SUPFAM" id="SSF161098">
    <property type="entry name" value="MetI-like"/>
    <property type="match status" value="1"/>
</dbReference>
<feature type="transmembrane region" description="Helical" evidence="7">
    <location>
        <begin position="107"/>
        <end position="125"/>
    </location>
</feature>
<evidence type="ECO:0000256" key="7">
    <source>
        <dbReference type="RuleBase" id="RU363032"/>
    </source>
</evidence>
<feature type="transmembrane region" description="Helical" evidence="7">
    <location>
        <begin position="71"/>
        <end position="95"/>
    </location>
</feature>
<dbReference type="InterPro" id="IPR035906">
    <property type="entry name" value="MetI-like_sf"/>
</dbReference>
<evidence type="ECO:0000313" key="10">
    <source>
        <dbReference type="Proteomes" id="UP000676456"/>
    </source>
</evidence>
<dbReference type="CDD" id="cd06261">
    <property type="entry name" value="TM_PBP2"/>
    <property type="match status" value="1"/>
</dbReference>
<feature type="transmembrane region" description="Helical" evidence="7">
    <location>
        <begin position="261"/>
        <end position="280"/>
    </location>
</feature>
<keyword evidence="3" id="KW-1003">Cell membrane</keyword>
<keyword evidence="6 7" id="KW-0472">Membrane</keyword>
<sequence>MSKGERFFAFFNYFIVIVFCLTIILPFINIFALSFNSGVDAQKGGVYFWPREWTLENFKEVFSQSNIVSGFYISVFRTILGTFLSVFLTAMAAYALKSKTLPGRKQITFFVFFTMLFSGGIVPYYMVLKELHLTNSIWVYIIPSLYSVWNIIIMRTFFNQIPDSVEEAARIDGCSDLAIFFKIILPMSIPVIAAISLFNAVGHWNDWFSGSFYVRDQSLKPLSTLLQEMLTRQEALQKALLRSSSTHYDLVEKVHITGESLKMATIVIVVTPIILVYPFLQKHFIKGVNIGSVKE</sequence>
<evidence type="ECO:0000256" key="6">
    <source>
        <dbReference type="ARBA" id="ARBA00023136"/>
    </source>
</evidence>
<evidence type="ECO:0000313" key="9">
    <source>
        <dbReference type="EMBL" id="MBS4224846.1"/>
    </source>
</evidence>
<evidence type="ECO:0000256" key="5">
    <source>
        <dbReference type="ARBA" id="ARBA00022989"/>
    </source>
</evidence>
<keyword evidence="10" id="KW-1185">Reference proteome</keyword>
<feature type="transmembrane region" description="Helical" evidence="7">
    <location>
        <begin position="137"/>
        <end position="158"/>
    </location>
</feature>
<keyword evidence="4 7" id="KW-0812">Transmembrane</keyword>
<accession>A0A942UTM5</accession>
<dbReference type="InterPro" id="IPR000515">
    <property type="entry name" value="MetI-like"/>
</dbReference>
<feature type="transmembrane region" description="Helical" evidence="7">
    <location>
        <begin position="7"/>
        <end position="28"/>
    </location>
</feature>
<dbReference type="PROSITE" id="PS50928">
    <property type="entry name" value="ABC_TM1"/>
    <property type="match status" value="1"/>
</dbReference>
<comment type="caution">
    <text evidence="9">The sequence shown here is derived from an EMBL/GenBank/DDBJ whole genome shotgun (WGS) entry which is preliminary data.</text>
</comment>
<evidence type="ECO:0000256" key="3">
    <source>
        <dbReference type="ARBA" id="ARBA00022475"/>
    </source>
</evidence>
<dbReference type="Proteomes" id="UP000676456">
    <property type="component" value="Unassembled WGS sequence"/>
</dbReference>
<dbReference type="Gene3D" id="1.10.3720.10">
    <property type="entry name" value="MetI-like"/>
    <property type="match status" value="1"/>
</dbReference>
<evidence type="ECO:0000256" key="4">
    <source>
        <dbReference type="ARBA" id="ARBA00022692"/>
    </source>
</evidence>
<feature type="transmembrane region" description="Helical" evidence="7">
    <location>
        <begin position="179"/>
        <end position="201"/>
    </location>
</feature>
<evidence type="ECO:0000256" key="1">
    <source>
        <dbReference type="ARBA" id="ARBA00004651"/>
    </source>
</evidence>
<dbReference type="PANTHER" id="PTHR43744:SF9">
    <property type="entry name" value="POLYGALACTURONAN_RHAMNOGALACTURONAN TRANSPORT SYSTEM PERMEASE PROTEIN YTCP"/>
    <property type="match status" value="1"/>
</dbReference>